<dbReference type="Pfam" id="PF05225">
    <property type="entry name" value="HTH_psq"/>
    <property type="match status" value="1"/>
</dbReference>
<dbReference type="Pfam" id="PF03184">
    <property type="entry name" value="DDE_1"/>
    <property type="match status" value="1"/>
</dbReference>
<name>A0A7R8VRF2_TIMDO</name>
<protein>
    <submittedName>
        <fullName evidence="5">Uncharacterized protein</fullName>
    </submittedName>
</protein>
<dbReference type="GO" id="GO:0003677">
    <property type="term" value="F:DNA binding"/>
    <property type="evidence" value="ECO:0007669"/>
    <property type="project" value="InterPro"/>
</dbReference>
<feature type="region of interest" description="Disordered" evidence="2">
    <location>
        <begin position="741"/>
        <end position="766"/>
    </location>
</feature>
<proteinExistence type="predicted"/>
<evidence type="ECO:0000259" key="4">
    <source>
        <dbReference type="Pfam" id="PF05225"/>
    </source>
</evidence>
<dbReference type="Gene3D" id="1.10.10.60">
    <property type="entry name" value="Homeodomain-like"/>
    <property type="match status" value="1"/>
</dbReference>
<dbReference type="SUPFAM" id="SSF46689">
    <property type="entry name" value="Homeodomain-like"/>
    <property type="match status" value="1"/>
</dbReference>
<comment type="subcellular location">
    <subcellularLocation>
        <location evidence="1">Nucleus</location>
    </subcellularLocation>
</comment>
<sequence>MGKMAGGKKKLQYPGESMHLAIEAVQKGSPIATAAKIFKVPRVTLLYKVKGKTPVSRKMGPETIFTGIEEQLLVDWVLKMARAGFPVTKEIFLRSVSRLAKELKKGLKFNNQMPVVGDERPVLLINDGHSTRVGLQLIEIARKENIIVKLPPHSSHLLQPLDLCVFKSLKTEWDAALVRWQRQHLKVLKQRPTPESELLEEQRFPGLLSLLYHLTVSFQQWGLVLSFANEYLFCSSSFATDQPSASGSSFATDLIQTGGPSFATDLRLSISQLPVSIGETHRVTVVLFGCSLHTHHCGYYLHTHHCGCSLHTHNRGCAVWLLPPHSLSGLRCLVTPSTLTIVVGLFGCSLHNHHRGCAAWLLPPQSPSGLRCLVASSTITIGVTPSTFTIVVTTSTLTIGVALLVAPSTITIGGCAAWLLPPHSPSGFHCLDAPSTITIGVTPSTFTIRVALLGCSLHTHHQSISNNKNWELFREDTTTLSVNVIQNLRCEIREDPQVESTVQEEIESEQPEEEEFISTIEPQLAESTDLLKMLAGYIAYRVSHPTSHCPTKQIDRLSTISRGGLMEPTSDNIKRKAEPTSAWAQIILNNTFHDENKDDTTGQLWYIGGGMDDGPLVKVTVHQSHCTGCGWGHRLSPAIALYFVSLPPLEVTACPTAPRMPEQTNTFTQQHHVSLLVRDVHLCTNYANEFGMRKFRRNHPQYTQPGSNADFPAIRDLVYCESNALEQEATEANIQMKTVLTSDGSELNLPTPSTNQRDGRSLHDRA</sequence>
<organism evidence="5">
    <name type="scientific">Timema douglasi</name>
    <name type="common">Walking stick</name>
    <dbReference type="NCBI Taxonomy" id="61478"/>
    <lineage>
        <taxon>Eukaryota</taxon>
        <taxon>Metazoa</taxon>
        <taxon>Ecdysozoa</taxon>
        <taxon>Arthropoda</taxon>
        <taxon>Hexapoda</taxon>
        <taxon>Insecta</taxon>
        <taxon>Pterygota</taxon>
        <taxon>Neoptera</taxon>
        <taxon>Polyneoptera</taxon>
        <taxon>Phasmatodea</taxon>
        <taxon>Timematodea</taxon>
        <taxon>Timematoidea</taxon>
        <taxon>Timematidae</taxon>
        <taxon>Timema</taxon>
    </lineage>
</organism>
<evidence type="ECO:0000256" key="1">
    <source>
        <dbReference type="ARBA" id="ARBA00004123"/>
    </source>
</evidence>
<dbReference type="InterPro" id="IPR004875">
    <property type="entry name" value="DDE_SF_endonuclease_dom"/>
</dbReference>
<dbReference type="InterPro" id="IPR009057">
    <property type="entry name" value="Homeodomain-like_sf"/>
</dbReference>
<dbReference type="AlphaFoldDB" id="A0A7R8VRF2"/>
<reference evidence="5" key="1">
    <citation type="submission" date="2020-11" db="EMBL/GenBank/DDBJ databases">
        <authorList>
            <person name="Tran Van P."/>
        </authorList>
    </citation>
    <scope>NUCLEOTIDE SEQUENCE</scope>
</reference>
<dbReference type="InterPro" id="IPR007889">
    <property type="entry name" value="HTH_Psq"/>
</dbReference>
<feature type="compositionally biased region" description="Polar residues" evidence="2">
    <location>
        <begin position="741"/>
        <end position="756"/>
    </location>
</feature>
<dbReference type="GO" id="GO:0005634">
    <property type="term" value="C:nucleus"/>
    <property type="evidence" value="ECO:0007669"/>
    <property type="project" value="UniProtKB-SubCell"/>
</dbReference>
<accession>A0A7R8VRF2</accession>
<feature type="domain" description="HTH psq-type" evidence="4">
    <location>
        <begin position="16"/>
        <end position="57"/>
    </location>
</feature>
<evidence type="ECO:0000259" key="3">
    <source>
        <dbReference type="Pfam" id="PF03184"/>
    </source>
</evidence>
<evidence type="ECO:0000256" key="2">
    <source>
        <dbReference type="SAM" id="MobiDB-lite"/>
    </source>
</evidence>
<feature type="compositionally biased region" description="Basic and acidic residues" evidence="2">
    <location>
        <begin position="757"/>
        <end position="766"/>
    </location>
</feature>
<feature type="domain" description="DDE-1" evidence="3">
    <location>
        <begin position="109"/>
        <end position="190"/>
    </location>
</feature>
<dbReference type="EMBL" id="OA570281">
    <property type="protein sequence ID" value="CAD7203179.1"/>
    <property type="molecule type" value="Genomic_DNA"/>
</dbReference>
<evidence type="ECO:0000313" key="5">
    <source>
        <dbReference type="EMBL" id="CAD7203179.1"/>
    </source>
</evidence>
<gene>
    <name evidence="5" type="ORF">TDIB3V08_LOCUS9353</name>
</gene>